<name>A0AAU1U408_9ACTN</name>
<organism evidence="2">
    <name type="scientific">Streptomyces sp. NBC_00119</name>
    <dbReference type="NCBI Taxonomy" id="2975659"/>
    <lineage>
        <taxon>Bacteria</taxon>
        <taxon>Bacillati</taxon>
        <taxon>Actinomycetota</taxon>
        <taxon>Actinomycetes</taxon>
        <taxon>Kitasatosporales</taxon>
        <taxon>Streptomycetaceae</taxon>
        <taxon>Streptomyces</taxon>
    </lineage>
</organism>
<dbReference type="AlphaFoldDB" id="A0AAU1U408"/>
<dbReference type="Pfam" id="PF13847">
    <property type="entry name" value="Methyltransf_31"/>
    <property type="match status" value="1"/>
</dbReference>
<dbReference type="PANTHER" id="PTHR43591:SF24">
    <property type="entry name" value="2-METHOXY-6-POLYPRENYL-1,4-BENZOQUINOL METHYLASE, MITOCHONDRIAL"/>
    <property type="match status" value="1"/>
</dbReference>
<dbReference type="GO" id="GO:0032259">
    <property type="term" value="P:methylation"/>
    <property type="evidence" value="ECO:0007669"/>
    <property type="project" value="UniProtKB-KW"/>
</dbReference>
<keyword evidence="2" id="KW-0808">Transferase</keyword>
<dbReference type="PANTHER" id="PTHR43591">
    <property type="entry name" value="METHYLTRANSFERASE"/>
    <property type="match status" value="1"/>
</dbReference>
<dbReference type="InterPro" id="IPR029063">
    <property type="entry name" value="SAM-dependent_MTases_sf"/>
</dbReference>
<dbReference type="Gene3D" id="3.40.50.150">
    <property type="entry name" value="Vaccinia Virus protein VP39"/>
    <property type="match status" value="1"/>
</dbReference>
<protein>
    <submittedName>
        <fullName evidence="2">Methyltransferase domain-containing protein</fullName>
    </submittedName>
</protein>
<dbReference type="CDD" id="cd02440">
    <property type="entry name" value="AdoMet_MTases"/>
    <property type="match status" value="1"/>
</dbReference>
<dbReference type="GO" id="GO:0008168">
    <property type="term" value="F:methyltransferase activity"/>
    <property type="evidence" value="ECO:0007669"/>
    <property type="project" value="UniProtKB-KW"/>
</dbReference>
<dbReference type="SUPFAM" id="SSF53335">
    <property type="entry name" value="S-adenosyl-L-methionine-dependent methyltransferases"/>
    <property type="match status" value="1"/>
</dbReference>
<evidence type="ECO:0000259" key="1">
    <source>
        <dbReference type="Pfam" id="PF13847"/>
    </source>
</evidence>
<feature type="domain" description="Methyltransferase" evidence="1">
    <location>
        <begin position="37"/>
        <end position="168"/>
    </location>
</feature>
<keyword evidence="2" id="KW-0489">Methyltransferase</keyword>
<proteinExistence type="predicted"/>
<dbReference type="EMBL" id="CP108195">
    <property type="protein sequence ID" value="WTS12114.1"/>
    <property type="molecule type" value="Genomic_DNA"/>
</dbReference>
<dbReference type="InterPro" id="IPR025714">
    <property type="entry name" value="Methyltranfer_dom"/>
</dbReference>
<reference evidence="2" key="1">
    <citation type="submission" date="2022-10" db="EMBL/GenBank/DDBJ databases">
        <title>The complete genomes of actinobacterial strains from the NBC collection.</title>
        <authorList>
            <person name="Joergensen T.S."/>
            <person name="Alvarez Arevalo M."/>
            <person name="Sterndorff E.B."/>
            <person name="Faurdal D."/>
            <person name="Vuksanovic O."/>
            <person name="Mourched A.-S."/>
            <person name="Charusanti P."/>
            <person name="Shaw S."/>
            <person name="Blin K."/>
            <person name="Weber T."/>
        </authorList>
    </citation>
    <scope>NUCLEOTIDE SEQUENCE</scope>
    <source>
        <strain evidence="2">NBC_00119</strain>
    </source>
</reference>
<accession>A0AAU1U408</accession>
<sequence>MPKETAVYTHGHHESVLRSHTWRTAANSAAYLLGSLKPHMKILDIGCGPGTITADLAALVPEGHVTGVDQAAGILDQARATAAERGRTNVDFATADVHALDYPDDTFCVVHAHQVLQHVGDPVQALREMRRVTRPTGFIAVRDSDYAAMTWYPNAPAMDDWLDLYRRVARANGGEPDAGRRLKSWALEAGFAPADINASSSTWCYSAPDETDWWSGLWADRTVASAYADRATENGLATAGRLEEISEAWRTWGKQPDAWFSVLHGEILCRKREDQGTVGGTAVTAL</sequence>
<evidence type="ECO:0000313" key="2">
    <source>
        <dbReference type="EMBL" id="WTS12114.1"/>
    </source>
</evidence>
<gene>
    <name evidence="2" type="ORF">OHU69_14370</name>
</gene>